<evidence type="ECO:0000313" key="2">
    <source>
        <dbReference type="Proteomes" id="UP001271792"/>
    </source>
</evidence>
<gene>
    <name evidence="1" type="ORF">SK571_40095</name>
</gene>
<accession>A0ABU4U4X1</accession>
<reference evidence="1 2" key="2">
    <citation type="submission" date="2023-11" db="EMBL/GenBank/DDBJ databases">
        <authorList>
            <person name="Lara A.C."/>
            <person name="Chronakova A."/>
        </authorList>
    </citation>
    <scope>NUCLEOTIDE SEQUENCE [LARGE SCALE GENOMIC DNA]</scope>
    <source>
        <strain evidence="1 2">BCCO 10_0798</strain>
    </source>
</reference>
<dbReference type="RefSeq" id="WP_319989339.1">
    <property type="nucleotide sequence ID" value="NZ_JAXAVV010000030.1"/>
</dbReference>
<reference evidence="1 2" key="1">
    <citation type="submission" date="2023-11" db="EMBL/GenBank/DDBJ databases">
        <title>Lentzea sokolovensis, sp. nov., Lentzea kristufkii, sp. nov., and Lentzea miocenensis, sp. nov., rare actinobacteria from Sokolov Coal Basin, Miocene lacustrine sediment, Czech Republic.</title>
        <authorList>
            <person name="Lara A."/>
            <person name="Kotroba L."/>
            <person name="Nouioui I."/>
            <person name="Neumann-Schaal M."/>
            <person name="Mast Y."/>
            <person name="Chronakova A."/>
        </authorList>
    </citation>
    <scope>NUCLEOTIDE SEQUENCE [LARGE SCALE GENOMIC DNA]</scope>
    <source>
        <strain evidence="1 2">BCCO 10_0798</strain>
    </source>
</reference>
<name>A0ABU4U4X1_9PSEU</name>
<keyword evidence="2" id="KW-1185">Reference proteome</keyword>
<dbReference type="Proteomes" id="UP001271792">
    <property type="component" value="Unassembled WGS sequence"/>
</dbReference>
<organism evidence="1 2">
    <name type="scientific">Lentzea kristufekii</name>
    <dbReference type="NCBI Taxonomy" id="3095430"/>
    <lineage>
        <taxon>Bacteria</taxon>
        <taxon>Bacillati</taxon>
        <taxon>Actinomycetota</taxon>
        <taxon>Actinomycetes</taxon>
        <taxon>Pseudonocardiales</taxon>
        <taxon>Pseudonocardiaceae</taxon>
        <taxon>Lentzea</taxon>
    </lineage>
</organism>
<dbReference type="EMBL" id="JAXAVV010000030">
    <property type="protein sequence ID" value="MDX8055615.1"/>
    <property type="molecule type" value="Genomic_DNA"/>
</dbReference>
<proteinExistence type="predicted"/>
<protein>
    <submittedName>
        <fullName evidence="1">Uncharacterized protein</fullName>
    </submittedName>
</protein>
<comment type="caution">
    <text evidence="1">The sequence shown here is derived from an EMBL/GenBank/DDBJ whole genome shotgun (WGS) entry which is preliminary data.</text>
</comment>
<evidence type="ECO:0000313" key="1">
    <source>
        <dbReference type="EMBL" id="MDX8055615.1"/>
    </source>
</evidence>
<sequence length="1624" mass="178749">MSAAPERDHITAGLELARAVLSGAVGAAGAVEPIREFHAAVVRSLLDGTAADQADLLSWARVQDGATLLTDLAALDGAEWAALEEAQPDLLSLAQQVAATGAAPAKSTQDGPRIAVRAPGGRWTTLTAHTANEVLWDTQVVKTAQVEKALHSVLGEFSLMWPEVWEEEIKPTHVCWPAGVELDTTGATLPVALWHLGRITGLGAPPVLFFGEMGDGRYLRDSATLFGKKQEEPGLTALVDAMKAERRELLIPGNNRWRWIRPEHPDTKNQDITVARPVTLDAAAQELWGTAWDQWKVERHLAELKATEWDFVDGSAPPEQPLPDIDTTQSFQLGRLFIETSRNVTAVLGGTPSSGKSCIIRCAVRTLRECGQDWAVVVLSNPDAKLPDNATAAFVAKHALGASGSTATRRLVVFEGLKPHDNIESHVSAMLRHVAIEANTCVLTVLEYNDNSRAEWDISGTTVITAPVGKGPRERFIEDLVRNEPTLKPGEERAHEAASVVTDLRQLTQLLNSGDDPFARIKARFTEMANSEREAVLLVAAMSLCDGAVADSSLNALQETDYEIFGVIPGRWPGTSALTGFRDCLSLIDLHVAERTVPGAGRATERSALRHEVLVELLEPTLHDLLKSEERVLAPRVPTLFNGIWLFNQKLAKDLAARAVDGGPLTSWAASMAPTQAVNDLLAVKHLFDDDATRTLAQTLVNRLRLPGEPMWRSSALMKLIRVVKNIDSDLTDRTLRDIAEWLKEQVEDLLNQQEGTPEELVVLLEALARYDWKNEEIKPFVADRTLDVLRGVRHDRLGDYRVVRKVVDLMRLLRARESIDLSALLVENEYDVKAMLEREPVEHDGIQVLFASIDLRQSFHWMEYELRFQPYHMPMLAALSNASATELATAINDLRASNPRLATALIGPVWPEFPAAVRRLLDAAWPVEAATLIRAISTTNSLLLPEILFKNGQVDQRLLWRLADKITKLRDTSSTGMLLSALHFADNLFHRGHELASTELAEKIGKSTVDMLIKQDPRMSSLYYLIKGIWDAEASYREEVLDDVLEIVANHVKRRRQHWGPLAALRLLSDTEMGQLALQGLREHLTPADLVEGMYSANTTQARAALHRLGRVLYPTVATMYRDRWDEVSFTDGLRTRTSALEVCAEAARTLVEADVPDAGRTMLAATGGVDEWAARLRTGGWPNLLATRIGDLSTLDRGSARQVLDKLRTEPTNTKVHGQAVCSLAAWLRKAMLIDASTTAAVINAYENVKPGLSKEVLAELAKDGYAAHSLRWSAAYDQNPISQAHTARALVRAGLTPNDPQGSWIKAVHEARTDTLNKFTNPQACAAILHMFAGWKEQWAADAAKSFDVTRMARRVKQGRITDLPGIIDLIRTLDVCGGTATARLLAEYLYETDLSSIGRQLDLENLCRLADVMEVVLPDAVPKVLVSTQVAVDAAITNTVVLDESKVWRHVARACATARRLRSSLGPFTDPEVRPNIVHAPAVAWAAAELGDPAWGANAAERVRARLNERDFPSPADQGYLLFATKSGWAPELRPVNEELVAHAPMWLLRMLSQESSSDPYLITVLKSAAPAIRKRMADPTRRSDWDARALSGVINTLAPKQSIQDVVRTMRTPKASQNQ</sequence>